<evidence type="ECO:0000313" key="9">
    <source>
        <dbReference type="Proteomes" id="UP001612928"/>
    </source>
</evidence>
<protein>
    <submittedName>
        <fullName evidence="8">Leucine efflux protein LeuE</fullName>
    </submittedName>
</protein>
<feature type="transmembrane region" description="Helical" evidence="7">
    <location>
        <begin position="45"/>
        <end position="66"/>
    </location>
</feature>
<feature type="transmembrane region" description="Helical" evidence="7">
    <location>
        <begin position="72"/>
        <end position="90"/>
    </location>
</feature>
<keyword evidence="9" id="KW-1185">Reference proteome</keyword>
<dbReference type="PANTHER" id="PTHR30086:SF15">
    <property type="entry name" value="LEUCINE EFFLUX PROTEIN"/>
    <property type="match status" value="1"/>
</dbReference>
<comment type="similarity">
    <text evidence="2">Belongs to the Rht family.</text>
</comment>
<dbReference type="Pfam" id="PF01810">
    <property type="entry name" value="LysE"/>
    <property type="match status" value="1"/>
</dbReference>
<feature type="transmembrane region" description="Helical" evidence="7">
    <location>
        <begin position="129"/>
        <end position="150"/>
    </location>
</feature>
<dbReference type="PIRSF" id="PIRSF006324">
    <property type="entry name" value="LeuE"/>
    <property type="match status" value="1"/>
</dbReference>
<evidence type="ECO:0000256" key="7">
    <source>
        <dbReference type="SAM" id="Phobius"/>
    </source>
</evidence>
<evidence type="ECO:0000256" key="1">
    <source>
        <dbReference type="ARBA" id="ARBA00004651"/>
    </source>
</evidence>
<evidence type="ECO:0000256" key="3">
    <source>
        <dbReference type="ARBA" id="ARBA00022475"/>
    </source>
</evidence>
<evidence type="ECO:0000313" key="8">
    <source>
        <dbReference type="EMBL" id="MFI7445669.1"/>
    </source>
</evidence>
<feature type="transmembrane region" description="Helical" evidence="7">
    <location>
        <begin position="12"/>
        <end position="33"/>
    </location>
</feature>
<feature type="transmembrane region" description="Helical" evidence="7">
    <location>
        <begin position="199"/>
        <end position="217"/>
    </location>
</feature>
<keyword evidence="6 7" id="KW-0472">Membrane</keyword>
<organism evidence="8 9">
    <name type="scientific">Nonomuraea indica</name>
    <dbReference type="NCBI Taxonomy" id="1581193"/>
    <lineage>
        <taxon>Bacteria</taxon>
        <taxon>Bacillati</taxon>
        <taxon>Actinomycetota</taxon>
        <taxon>Actinomycetes</taxon>
        <taxon>Streptosporangiales</taxon>
        <taxon>Streptosporangiaceae</taxon>
        <taxon>Nonomuraea</taxon>
    </lineage>
</organism>
<dbReference type="NCBIfam" id="NF008201">
    <property type="entry name" value="PRK10958.1"/>
    <property type="match status" value="1"/>
</dbReference>
<dbReference type="RefSeq" id="WP_397026211.1">
    <property type="nucleotide sequence ID" value="NZ_JBITMB010000016.1"/>
</dbReference>
<gene>
    <name evidence="8" type="primary">leuE</name>
    <name evidence="8" type="ORF">ACIBP5_37355</name>
</gene>
<proteinExistence type="inferred from homology"/>
<feature type="transmembrane region" description="Helical" evidence="7">
    <location>
        <begin position="162"/>
        <end position="187"/>
    </location>
</feature>
<sequence length="223" mass="23436">MFFGITDIWTYVAGAFFIILLPGPNSLYVLSLAAQQGVRQGYRAAAGVFAGDTVLMALAAAGAASLLRSNPVLFTIVKYAGAGYLAWIGFQMIRGAWRAWRGASGSAPAAEGSGSGVVAARASRPFRKALTISLLNPKAILFFVSFFIQFVDPGYATPALSFLILGAIVQVFSFLYLTALIFGGTFLARQFRARRRLRAGLTSGVGALFVGFGAKLATASLGG</sequence>
<dbReference type="InterPro" id="IPR001123">
    <property type="entry name" value="LeuE-type"/>
</dbReference>
<reference evidence="8 9" key="1">
    <citation type="submission" date="2024-10" db="EMBL/GenBank/DDBJ databases">
        <title>The Natural Products Discovery Center: Release of the First 8490 Sequenced Strains for Exploring Actinobacteria Biosynthetic Diversity.</title>
        <authorList>
            <person name="Kalkreuter E."/>
            <person name="Kautsar S.A."/>
            <person name="Yang D."/>
            <person name="Bader C.D."/>
            <person name="Teijaro C.N."/>
            <person name="Fluegel L."/>
            <person name="Davis C.M."/>
            <person name="Simpson J.R."/>
            <person name="Lauterbach L."/>
            <person name="Steele A.D."/>
            <person name="Gui C."/>
            <person name="Meng S."/>
            <person name="Li G."/>
            <person name="Viehrig K."/>
            <person name="Ye F."/>
            <person name="Su P."/>
            <person name="Kiefer A.F."/>
            <person name="Nichols A."/>
            <person name="Cepeda A.J."/>
            <person name="Yan W."/>
            <person name="Fan B."/>
            <person name="Jiang Y."/>
            <person name="Adhikari A."/>
            <person name="Zheng C.-J."/>
            <person name="Schuster L."/>
            <person name="Cowan T.M."/>
            <person name="Smanski M.J."/>
            <person name="Chevrette M.G."/>
            <person name="De Carvalho L.P.S."/>
            <person name="Shen B."/>
        </authorList>
    </citation>
    <scope>NUCLEOTIDE SEQUENCE [LARGE SCALE GENOMIC DNA]</scope>
    <source>
        <strain evidence="8 9">NPDC049503</strain>
    </source>
</reference>
<name>A0ABW8AFV9_9ACTN</name>
<comment type="caution">
    <text evidence="8">The sequence shown here is derived from an EMBL/GenBank/DDBJ whole genome shotgun (WGS) entry which is preliminary data.</text>
</comment>
<dbReference type="Proteomes" id="UP001612928">
    <property type="component" value="Unassembled WGS sequence"/>
</dbReference>
<evidence type="ECO:0000256" key="2">
    <source>
        <dbReference type="ARBA" id="ARBA00007928"/>
    </source>
</evidence>
<comment type="subcellular location">
    <subcellularLocation>
        <location evidence="1">Cell membrane</location>
        <topology evidence="1">Multi-pass membrane protein</topology>
    </subcellularLocation>
</comment>
<evidence type="ECO:0000256" key="6">
    <source>
        <dbReference type="ARBA" id="ARBA00023136"/>
    </source>
</evidence>
<evidence type="ECO:0000256" key="4">
    <source>
        <dbReference type="ARBA" id="ARBA00022692"/>
    </source>
</evidence>
<keyword evidence="5 7" id="KW-1133">Transmembrane helix</keyword>
<dbReference type="EMBL" id="JBITMB010000016">
    <property type="protein sequence ID" value="MFI7445669.1"/>
    <property type="molecule type" value="Genomic_DNA"/>
</dbReference>
<keyword evidence="3" id="KW-1003">Cell membrane</keyword>
<dbReference type="PANTHER" id="PTHR30086">
    <property type="entry name" value="ARGININE EXPORTER PROTEIN ARGO"/>
    <property type="match status" value="1"/>
</dbReference>
<keyword evidence="4 7" id="KW-0812">Transmembrane</keyword>
<evidence type="ECO:0000256" key="5">
    <source>
        <dbReference type="ARBA" id="ARBA00022989"/>
    </source>
</evidence>
<accession>A0ABW8AFV9</accession>